<dbReference type="InterPro" id="IPR036318">
    <property type="entry name" value="FAD-bd_PCMH-like_sf"/>
</dbReference>
<sequence length="378" mass="41991">MVDNTVEFVVATADGEVRTINECNNLDLFWATRGGGGGSIAVLTKYRVQVYPSLPIHVFTSNAKLTGTDPDSALRGILIAHVTHRLEWSAQLLTGQLEYFSDKVKLSLVLPYADDGTKLKRATNSIRQLLSNRTDIAITMNRYDSYSSYASYLSITAADAKVTEPSGISTSLASRLIPRKIFAEPETIDELVEGVLHGIVTARRLLNLTGPQIVLETPVSNPDWAHATSANPAWRDSLWHVIHAGEWVGSLDESEVQTAADGFLKMLDPLRALTPGDGAYLNEAHYLEPNWKQTFFGSLYDRLAAVRNTYNPSHLFDFYKCSVLFVLQVMNKSANRKHSHRFATSAGAWPFEGFDEWPMEETPGGLHWYVVNGKSVDR</sequence>
<dbReference type="Proteomes" id="UP000033647">
    <property type="component" value="Unassembled WGS sequence"/>
</dbReference>
<dbReference type="OrthoDB" id="9983560at2759"/>
<dbReference type="GO" id="GO:0050660">
    <property type="term" value="F:flavin adenine dinucleotide binding"/>
    <property type="evidence" value="ECO:0007669"/>
    <property type="project" value="InterPro"/>
</dbReference>
<evidence type="ECO:0000313" key="4">
    <source>
        <dbReference type="EMBL" id="KJX92272.1"/>
    </source>
</evidence>
<dbReference type="InterPro" id="IPR016169">
    <property type="entry name" value="FAD-bd_PCMH_sub2"/>
</dbReference>
<gene>
    <name evidence="4" type="ORF">TI39_contig5879g00002</name>
</gene>
<dbReference type="SUPFAM" id="SSF56176">
    <property type="entry name" value="FAD-binding/transporter-associated domain-like"/>
    <property type="match status" value="1"/>
</dbReference>
<comment type="similarity">
    <text evidence="1">Belongs to the oxygen-dependent FAD-linked oxidoreductase family.</text>
</comment>
<dbReference type="AlphaFoldDB" id="A0A0F4G5D8"/>
<dbReference type="EMBL" id="LAFY01005834">
    <property type="protein sequence ID" value="KJX92272.1"/>
    <property type="molecule type" value="Genomic_DNA"/>
</dbReference>
<organism evidence="4 5">
    <name type="scientific">Zymoseptoria brevis</name>
    <dbReference type="NCBI Taxonomy" id="1047168"/>
    <lineage>
        <taxon>Eukaryota</taxon>
        <taxon>Fungi</taxon>
        <taxon>Dikarya</taxon>
        <taxon>Ascomycota</taxon>
        <taxon>Pezizomycotina</taxon>
        <taxon>Dothideomycetes</taxon>
        <taxon>Dothideomycetidae</taxon>
        <taxon>Mycosphaerellales</taxon>
        <taxon>Mycosphaerellaceae</taxon>
        <taxon>Zymoseptoria</taxon>
    </lineage>
</organism>
<feature type="domain" description="Berberine/berberine-like" evidence="3">
    <location>
        <begin position="279"/>
        <end position="318"/>
    </location>
</feature>
<evidence type="ECO:0000256" key="1">
    <source>
        <dbReference type="ARBA" id="ARBA00005466"/>
    </source>
</evidence>
<evidence type="ECO:0000256" key="2">
    <source>
        <dbReference type="ARBA" id="ARBA00023002"/>
    </source>
</evidence>
<evidence type="ECO:0000259" key="3">
    <source>
        <dbReference type="Pfam" id="PF08031"/>
    </source>
</evidence>
<dbReference type="Pfam" id="PF08031">
    <property type="entry name" value="BBE"/>
    <property type="match status" value="1"/>
</dbReference>
<dbReference type="Gene3D" id="3.30.465.10">
    <property type="match status" value="1"/>
</dbReference>
<evidence type="ECO:0000313" key="5">
    <source>
        <dbReference type="Proteomes" id="UP000033647"/>
    </source>
</evidence>
<keyword evidence="2" id="KW-0560">Oxidoreductase</keyword>
<dbReference type="PANTHER" id="PTHR13878">
    <property type="entry name" value="GULONOLACTONE OXIDASE"/>
    <property type="match status" value="1"/>
</dbReference>
<dbReference type="Gene3D" id="3.40.462.20">
    <property type="match status" value="1"/>
</dbReference>
<keyword evidence="5" id="KW-1185">Reference proteome</keyword>
<name>A0A0F4G5D8_9PEZI</name>
<accession>A0A0F4G5D8</accession>
<dbReference type="GO" id="GO:0016491">
    <property type="term" value="F:oxidoreductase activity"/>
    <property type="evidence" value="ECO:0007669"/>
    <property type="project" value="UniProtKB-KW"/>
</dbReference>
<proteinExistence type="inferred from homology"/>
<reference evidence="4 5" key="1">
    <citation type="submission" date="2015-03" db="EMBL/GenBank/DDBJ databases">
        <title>RNA-seq based gene annotation and comparative genomics of four Zymoseptoria species reveal species-specific pathogenicity related genes and transposable element activity.</title>
        <authorList>
            <person name="Grandaubert J."/>
            <person name="Bhattacharyya A."/>
            <person name="Stukenbrock E.H."/>
        </authorList>
    </citation>
    <scope>NUCLEOTIDE SEQUENCE [LARGE SCALE GENOMIC DNA]</scope>
    <source>
        <strain evidence="4 5">Zb18110</strain>
    </source>
</reference>
<dbReference type="STRING" id="1047168.A0A0F4G5D8"/>
<comment type="caution">
    <text evidence="4">The sequence shown here is derived from an EMBL/GenBank/DDBJ whole genome shotgun (WGS) entry which is preliminary data.</text>
</comment>
<protein>
    <recommendedName>
        <fullName evidence="3">Berberine/berberine-like domain-containing protein</fullName>
    </recommendedName>
</protein>
<dbReference type="InterPro" id="IPR050432">
    <property type="entry name" value="FAD-linked_Oxidoreductases_BP"/>
</dbReference>
<dbReference type="PANTHER" id="PTHR13878:SF91">
    <property type="entry name" value="FAD BINDING DOMAIN PROTEIN (AFU_ORTHOLOGUE AFUA_6G12070)-RELATED"/>
    <property type="match status" value="1"/>
</dbReference>
<dbReference type="InterPro" id="IPR012951">
    <property type="entry name" value="BBE"/>
</dbReference>